<evidence type="ECO:0000256" key="1">
    <source>
        <dbReference type="SAM" id="SignalP"/>
    </source>
</evidence>
<dbReference type="EMBL" id="CP018025">
    <property type="protein sequence ID" value="APD92158.1"/>
    <property type="molecule type" value="Genomic_DNA"/>
</dbReference>
<name>A0AAC9JHZ6_9ALTE</name>
<dbReference type="RefSeq" id="WP_071960771.1">
    <property type="nucleotide sequence ID" value="NZ_CP018025.1"/>
</dbReference>
<keyword evidence="1" id="KW-0732">Signal</keyword>
<gene>
    <name evidence="2" type="ORF">BM524_19760</name>
</gene>
<keyword evidence="2" id="KW-0614">Plasmid</keyword>
<organism evidence="2 3">
    <name type="scientific">Alteromonas mediterranea</name>
    <dbReference type="NCBI Taxonomy" id="314275"/>
    <lineage>
        <taxon>Bacteria</taxon>
        <taxon>Pseudomonadati</taxon>
        <taxon>Pseudomonadota</taxon>
        <taxon>Gammaproteobacteria</taxon>
        <taxon>Alteromonadales</taxon>
        <taxon>Alteromonadaceae</taxon>
        <taxon>Alteromonas/Salinimonas group</taxon>
        <taxon>Alteromonas</taxon>
    </lineage>
</organism>
<proteinExistence type="predicted"/>
<sequence>MKKLSLIALTLVAGMAQAASDGDLSEDNTQASMDLSASITPVIAIYNVPDANFGEFNPAAVDANFAEKIVLSRSFCVYTNAQGYSIEVDSDFSGDDNFYMVGNAGFDEIRYSVDVFSNDYTGPANGFQKTARSLDIFPGDVVGTIPYYADGYIDNACGTVDGTENNIELRISMDPNFLTQEIAPDDYRDTLRITARAFLGEFGG</sequence>
<accession>A0AAC9JHZ6</accession>
<feature type="signal peptide" evidence="1">
    <location>
        <begin position="1"/>
        <end position="18"/>
    </location>
</feature>
<evidence type="ECO:0000313" key="2">
    <source>
        <dbReference type="EMBL" id="APD92158.1"/>
    </source>
</evidence>
<reference evidence="2 3" key="1">
    <citation type="submission" date="2016-11" db="EMBL/GenBank/DDBJ databases">
        <title>Networking in microbes: conjugative elements and plasmids in the genus Alteromonas.</title>
        <authorList>
            <person name="Lopez-Perez M."/>
            <person name="Ramon-Marco N."/>
            <person name="Rodriguez-Valera F."/>
        </authorList>
    </citation>
    <scope>NUCLEOTIDE SEQUENCE [LARGE SCALE GENOMIC DNA]</scope>
    <source>
        <strain evidence="2 3">CP48</strain>
        <plasmid evidence="3">pamcp48-600</plasmid>
    </source>
</reference>
<feature type="chain" id="PRO_5042256457" evidence="1">
    <location>
        <begin position="19"/>
        <end position="204"/>
    </location>
</feature>
<protein>
    <submittedName>
        <fullName evidence="2">Uncharacterized protein</fullName>
    </submittedName>
</protein>
<dbReference type="Proteomes" id="UP000182101">
    <property type="component" value="Plasmid pAMCP48-600"/>
</dbReference>
<geneLocation type="plasmid" evidence="3">
    <name>pamcp48-600</name>
</geneLocation>
<evidence type="ECO:0000313" key="3">
    <source>
        <dbReference type="Proteomes" id="UP000182101"/>
    </source>
</evidence>
<dbReference type="AlphaFoldDB" id="A0AAC9JHZ6"/>